<dbReference type="InterPro" id="IPR058667">
    <property type="entry name" value="DUF6242_C"/>
</dbReference>
<evidence type="ECO:0000259" key="2">
    <source>
        <dbReference type="Pfam" id="PF19755"/>
    </source>
</evidence>
<name>A0A1G6G3C6_BACOV</name>
<dbReference type="RefSeq" id="WP_074556723.1">
    <property type="nucleotide sequence ID" value="NZ_FMYE01000003.1"/>
</dbReference>
<dbReference type="Pfam" id="PF19755">
    <property type="entry name" value="DUF6242"/>
    <property type="match status" value="1"/>
</dbReference>
<evidence type="ECO:0000259" key="3">
    <source>
        <dbReference type="Pfam" id="PF25852"/>
    </source>
</evidence>
<organism evidence="4 5">
    <name type="scientific">Bacteroides ovatus</name>
    <dbReference type="NCBI Taxonomy" id="28116"/>
    <lineage>
        <taxon>Bacteria</taxon>
        <taxon>Pseudomonadati</taxon>
        <taxon>Bacteroidota</taxon>
        <taxon>Bacteroidia</taxon>
        <taxon>Bacteroidales</taxon>
        <taxon>Bacteroidaceae</taxon>
        <taxon>Bacteroides</taxon>
    </lineage>
</organism>
<dbReference type="AlphaFoldDB" id="A0A1G6G3C6"/>
<feature type="chain" id="PRO_5010299677" description="DUF1735 domain-containing protein" evidence="1">
    <location>
        <begin position="21"/>
        <end position="492"/>
    </location>
</feature>
<evidence type="ECO:0000256" key="1">
    <source>
        <dbReference type="SAM" id="SignalP"/>
    </source>
</evidence>
<dbReference type="Pfam" id="PF25852">
    <property type="entry name" value="DUF6242_C"/>
    <property type="match status" value="1"/>
</dbReference>
<evidence type="ECO:0008006" key="6">
    <source>
        <dbReference type="Google" id="ProtNLM"/>
    </source>
</evidence>
<evidence type="ECO:0000313" key="5">
    <source>
        <dbReference type="Proteomes" id="UP000183670"/>
    </source>
</evidence>
<accession>A0A1G6G3C6</accession>
<proteinExistence type="predicted"/>
<evidence type="ECO:0000313" key="4">
    <source>
        <dbReference type="EMBL" id="SDB75716.1"/>
    </source>
</evidence>
<feature type="domain" description="DUF6242" evidence="2">
    <location>
        <begin position="42"/>
        <end position="139"/>
    </location>
</feature>
<sequence length="492" mass="55299">MRIKFLSFIASFFMVSFVITSCLDDDNNIEYSPDATIHAFALDTAGLGSYKFTIDQLSREIYNEDSLPVHADTIIDKILIKTLTTASGVVTMKDKSGNDSVININDSIDLREPLTIKVWSTEALAGISPDQTKEYKISVRVHKHDPDSLRWDYCGNINDDKLAGEQKSVVLENEILTYSISNGSLTVYRAQIGNTMNWSSSVVSDSKSKFDDKLPSSILSYKKKLYATSATEDGKVYESTDGTTWLESDLFSGNHVYLLLAPLSNKITYIKADDGKRVFDSTTEIASIAETEKKLQEVPDDFPIGNISYTTYTTATSQEGIMLIGKYKEQPTVGETKTIVPWAYMGEIWISLPPNNVDTSCPALTNPSVIYYNSKFYIFGEKFESFYVSEAGIAWKKANKKFYLPYQDWSESGFKPSPEKPEFRGRTSYSTVVNEGNNSIYILFSGDNVGFDEEVEDDDSTRATNHHTYSYKSEVWRGRLNQLWFDLANAGK</sequence>
<dbReference type="EMBL" id="FMYE01000003">
    <property type="protein sequence ID" value="SDB75716.1"/>
    <property type="molecule type" value="Genomic_DNA"/>
</dbReference>
<keyword evidence="1" id="KW-0732">Signal</keyword>
<feature type="signal peptide" evidence="1">
    <location>
        <begin position="1"/>
        <end position="20"/>
    </location>
</feature>
<dbReference type="PROSITE" id="PS51257">
    <property type="entry name" value="PROKAR_LIPOPROTEIN"/>
    <property type="match status" value="1"/>
</dbReference>
<feature type="domain" description="DUF6242" evidence="3">
    <location>
        <begin position="145"/>
        <end position="486"/>
    </location>
</feature>
<gene>
    <name evidence="4" type="ORF">SAMN05192581_1003123</name>
</gene>
<reference evidence="4 5" key="1">
    <citation type="submission" date="2016-10" db="EMBL/GenBank/DDBJ databases">
        <authorList>
            <person name="de Groot N.N."/>
        </authorList>
    </citation>
    <scope>NUCLEOTIDE SEQUENCE [LARGE SCALE GENOMIC DNA]</scope>
    <source>
        <strain evidence="4 5">NLAE-zl-C500</strain>
    </source>
</reference>
<protein>
    <recommendedName>
        <fullName evidence="6">DUF1735 domain-containing protein</fullName>
    </recommendedName>
</protein>
<dbReference type="Proteomes" id="UP000183670">
    <property type="component" value="Unassembled WGS sequence"/>
</dbReference>
<dbReference type="InterPro" id="IPR046209">
    <property type="entry name" value="DUF6242_N"/>
</dbReference>